<keyword evidence="5" id="KW-0804">Transcription</keyword>
<dbReference type="Pfam" id="PF08281">
    <property type="entry name" value="Sigma70_r4_2"/>
    <property type="match status" value="1"/>
</dbReference>
<name>A0A6I6K1T9_9BACT</name>
<keyword evidence="3" id="KW-0731">Sigma factor</keyword>
<evidence type="ECO:0000256" key="3">
    <source>
        <dbReference type="ARBA" id="ARBA00023082"/>
    </source>
</evidence>
<dbReference type="SUPFAM" id="SSF88946">
    <property type="entry name" value="Sigma2 domain of RNA polymerase sigma factors"/>
    <property type="match status" value="1"/>
</dbReference>
<dbReference type="GO" id="GO:0003677">
    <property type="term" value="F:DNA binding"/>
    <property type="evidence" value="ECO:0007669"/>
    <property type="project" value="UniProtKB-KW"/>
</dbReference>
<dbReference type="Gene3D" id="1.10.1740.10">
    <property type="match status" value="1"/>
</dbReference>
<dbReference type="AlphaFoldDB" id="A0A6I6K1T9"/>
<dbReference type="EMBL" id="CP046401">
    <property type="protein sequence ID" value="QGY46447.1"/>
    <property type="molecule type" value="Genomic_DNA"/>
</dbReference>
<evidence type="ECO:0000313" key="9">
    <source>
        <dbReference type="Proteomes" id="UP000428260"/>
    </source>
</evidence>
<dbReference type="Gene3D" id="1.10.10.10">
    <property type="entry name" value="Winged helix-like DNA-binding domain superfamily/Winged helix DNA-binding domain"/>
    <property type="match status" value="1"/>
</dbReference>
<keyword evidence="9" id="KW-1185">Reference proteome</keyword>
<keyword evidence="2" id="KW-0805">Transcription regulation</keyword>
<dbReference type="PANTHER" id="PTHR43133">
    <property type="entry name" value="RNA POLYMERASE ECF-TYPE SIGMA FACTO"/>
    <property type="match status" value="1"/>
</dbReference>
<evidence type="ECO:0000256" key="4">
    <source>
        <dbReference type="ARBA" id="ARBA00023125"/>
    </source>
</evidence>
<dbReference type="KEGG" id="mcos:GM418_23120"/>
<dbReference type="InterPro" id="IPR036388">
    <property type="entry name" value="WH-like_DNA-bd_sf"/>
</dbReference>
<dbReference type="CDD" id="cd06171">
    <property type="entry name" value="Sigma70_r4"/>
    <property type="match status" value="1"/>
</dbReference>
<dbReference type="GO" id="GO:0016987">
    <property type="term" value="F:sigma factor activity"/>
    <property type="evidence" value="ECO:0007669"/>
    <property type="project" value="UniProtKB-KW"/>
</dbReference>
<dbReference type="SUPFAM" id="SSF88659">
    <property type="entry name" value="Sigma3 and sigma4 domains of RNA polymerase sigma factors"/>
    <property type="match status" value="1"/>
</dbReference>
<sequence length="160" mass="19358">MLYKSYYGYVMGIALRYVINYEMAEESTNDCFMKVFSNIRYYAEEKNFKTWIRRIAINTCIDSLRKEKRFSHLNDEKVNESFYNEPVIENLDYEFVLTLLKRLPVMQRLVFNLYEIEGYNHNEISEKLGIPESSSRTYLTRAKKRLQHDYKQLNINDEQL</sequence>
<dbReference type="Proteomes" id="UP000428260">
    <property type="component" value="Chromosome"/>
</dbReference>
<dbReference type="InterPro" id="IPR013324">
    <property type="entry name" value="RNA_pol_sigma_r3/r4-like"/>
</dbReference>
<evidence type="ECO:0000259" key="6">
    <source>
        <dbReference type="Pfam" id="PF04542"/>
    </source>
</evidence>
<dbReference type="GO" id="GO:0006352">
    <property type="term" value="P:DNA-templated transcription initiation"/>
    <property type="evidence" value="ECO:0007669"/>
    <property type="project" value="InterPro"/>
</dbReference>
<dbReference type="InterPro" id="IPR013325">
    <property type="entry name" value="RNA_pol_sigma_r2"/>
</dbReference>
<comment type="similarity">
    <text evidence="1">Belongs to the sigma-70 factor family. ECF subfamily.</text>
</comment>
<dbReference type="InterPro" id="IPR014284">
    <property type="entry name" value="RNA_pol_sigma-70_dom"/>
</dbReference>
<evidence type="ECO:0000256" key="2">
    <source>
        <dbReference type="ARBA" id="ARBA00023015"/>
    </source>
</evidence>
<organism evidence="8 9">
    <name type="scientific">Maribellus comscasis</name>
    <dbReference type="NCBI Taxonomy" id="2681766"/>
    <lineage>
        <taxon>Bacteria</taxon>
        <taxon>Pseudomonadati</taxon>
        <taxon>Bacteroidota</taxon>
        <taxon>Bacteroidia</taxon>
        <taxon>Marinilabiliales</taxon>
        <taxon>Prolixibacteraceae</taxon>
        <taxon>Maribellus</taxon>
    </lineage>
</organism>
<accession>A0A6I6K1T9</accession>
<evidence type="ECO:0000313" key="8">
    <source>
        <dbReference type="EMBL" id="QGY46447.1"/>
    </source>
</evidence>
<dbReference type="InterPro" id="IPR039425">
    <property type="entry name" value="RNA_pol_sigma-70-like"/>
</dbReference>
<dbReference type="Pfam" id="PF04542">
    <property type="entry name" value="Sigma70_r2"/>
    <property type="match status" value="1"/>
</dbReference>
<proteinExistence type="inferred from homology"/>
<keyword evidence="4" id="KW-0238">DNA-binding</keyword>
<dbReference type="PANTHER" id="PTHR43133:SF8">
    <property type="entry name" value="RNA POLYMERASE SIGMA FACTOR HI_1459-RELATED"/>
    <property type="match status" value="1"/>
</dbReference>
<dbReference type="InterPro" id="IPR007627">
    <property type="entry name" value="RNA_pol_sigma70_r2"/>
</dbReference>
<protein>
    <submittedName>
        <fullName evidence="8">Sigma-70 family RNA polymerase sigma factor</fullName>
    </submittedName>
</protein>
<evidence type="ECO:0000256" key="5">
    <source>
        <dbReference type="ARBA" id="ARBA00023163"/>
    </source>
</evidence>
<dbReference type="InterPro" id="IPR013249">
    <property type="entry name" value="RNA_pol_sigma70_r4_t2"/>
</dbReference>
<feature type="domain" description="RNA polymerase sigma factor 70 region 4 type 2" evidence="7">
    <location>
        <begin position="97"/>
        <end position="146"/>
    </location>
</feature>
<dbReference type="NCBIfam" id="TIGR02937">
    <property type="entry name" value="sigma70-ECF"/>
    <property type="match status" value="1"/>
</dbReference>
<evidence type="ECO:0000256" key="1">
    <source>
        <dbReference type="ARBA" id="ARBA00010641"/>
    </source>
</evidence>
<reference evidence="8 9" key="1">
    <citation type="submission" date="2019-11" db="EMBL/GenBank/DDBJ databases">
        <authorList>
            <person name="Zheng R.K."/>
            <person name="Sun C.M."/>
        </authorList>
    </citation>
    <scope>NUCLEOTIDE SEQUENCE [LARGE SCALE GENOMIC DNA]</scope>
    <source>
        <strain evidence="8 9">WC007</strain>
    </source>
</reference>
<dbReference type="RefSeq" id="WP_158869580.1">
    <property type="nucleotide sequence ID" value="NZ_CP046401.1"/>
</dbReference>
<evidence type="ECO:0000259" key="7">
    <source>
        <dbReference type="Pfam" id="PF08281"/>
    </source>
</evidence>
<feature type="domain" description="RNA polymerase sigma-70 region 2" evidence="6">
    <location>
        <begin position="2"/>
        <end position="69"/>
    </location>
</feature>
<gene>
    <name evidence="8" type="ORF">GM418_23120</name>
</gene>